<keyword evidence="2" id="KW-0472">Membrane</keyword>
<dbReference type="EMBL" id="DSBX01000129">
    <property type="protein sequence ID" value="HDQ99296.1"/>
    <property type="molecule type" value="Genomic_DNA"/>
</dbReference>
<feature type="transmembrane region" description="Helical" evidence="2">
    <location>
        <begin position="107"/>
        <end position="125"/>
    </location>
</feature>
<organism evidence="3">
    <name type="scientific">candidate division WOR-3 bacterium</name>
    <dbReference type="NCBI Taxonomy" id="2052148"/>
    <lineage>
        <taxon>Bacteria</taxon>
        <taxon>Bacteria division WOR-3</taxon>
    </lineage>
</organism>
<protein>
    <recommendedName>
        <fullName evidence="4">DUF4870 domain-containing protein</fullName>
    </recommendedName>
</protein>
<feature type="transmembrane region" description="Helical" evidence="2">
    <location>
        <begin position="59"/>
        <end position="76"/>
    </location>
</feature>
<feature type="transmembrane region" description="Helical" evidence="2">
    <location>
        <begin position="28"/>
        <end position="47"/>
    </location>
</feature>
<keyword evidence="2" id="KW-0812">Transmembrane</keyword>
<proteinExistence type="predicted"/>
<feature type="compositionally biased region" description="Polar residues" evidence="1">
    <location>
        <begin position="1"/>
        <end position="10"/>
    </location>
</feature>
<comment type="caution">
    <text evidence="3">The sequence shown here is derived from an EMBL/GenBank/DDBJ whole genome shotgun (WGS) entry which is preliminary data.</text>
</comment>
<evidence type="ECO:0000256" key="1">
    <source>
        <dbReference type="SAM" id="MobiDB-lite"/>
    </source>
</evidence>
<evidence type="ECO:0000256" key="2">
    <source>
        <dbReference type="SAM" id="Phobius"/>
    </source>
</evidence>
<evidence type="ECO:0000313" key="3">
    <source>
        <dbReference type="EMBL" id="HDQ99296.1"/>
    </source>
</evidence>
<keyword evidence="2" id="KW-1133">Transmembrane helix</keyword>
<accession>A0A7V0T5G8</accession>
<reference evidence="3" key="1">
    <citation type="journal article" date="2020" name="mSystems">
        <title>Genome- and Community-Level Interaction Insights into Carbon Utilization and Element Cycling Functions of Hydrothermarchaeota in Hydrothermal Sediment.</title>
        <authorList>
            <person name="Zhou Z."/>
            <person name="Liu Y."/>
            <person name="Xu W."/>
            <person name="Pan J."/>
            <person name="Luo Z.H."/>
            <person name="Li M."/>
        </authorList>
    </citation>
    <scope>NUCLEOTIDE SEQUENCE [LARGE SCALE GENOMIC DNA]</scope>
    <source>
        <strain evidence="3">SpSt-1182</strain>
    </source>
</reference>
<dbReference type="AlphaFoldDB" id="A0A7V0T5G8"/>
<dbReference type="Proteomes" id="UP000885672">
    <property type="component" value="Unassembled WGS sequence"/>
</dbReference>
<name>A0A7V0T5G8_UNCW3</name>
<feature type="region of interest" description="Disordered" evidence="1">
    <location>
        <begin position="1"/>
        <end position="21"/>
    </location>
</feature>
<evidence type="ECO:0008006" key="4">
    <source>
        <dbReference type="Google" id="ProtNLM"/>
    </source>
</evidence>
<sequence length="144" mass="15956">MTQSEATDSGATADRRSSDETGVESRTIAALGYLPMLFLVPMLAGRGDEYQRFHGRQSLLLFLAFVLLWAALWFLGLVFGRILGDAILLGFIFRALAWFLRNIVGTLLSLGYIVMMTAGIVHAAAGRCWTMPLLGRYGIRNWNP</sequence>
<gene>
    <name evidence="3" type="ORF">ENN51_03295</name>
</gene>